<feature type="region of interest" description="Disordered" evidence="1">
    <location>
        <begin position="27"/>
        <end position="49"/>
    </location>
</feature>
<dbReference type="Proteomes" id="UP001055439">
    <property type="component" value="Chromosome 5"/>
</dbReference>
<evidence type="ECO:0000313" key="2">
    <source>
        <dbReference type="EMBL" id="URE05574.1"/>
    </source>
</evidence>
<dbReference type="EMBL" id="CP097507">
    <property type="protein sequence ID" value="URE05574.1"/>
    <property type="molecule type" value="Genomic_DNA"/>
</dbReference>
<proteinExistence type="predicted"/>
<keyword evidence="3" id="KW-1185">Reference proteome</keyword>
<gene>
    <name evidence="2" type="ORF">MUK42_04686</name>
</gene>
<evidence type="ECO:0000313" key="3">
    <source>
        <dbReference type="Proteomes" id="UP001055439"/>
    </source>
</evidence>
<sequence>MHGCNEDGKRSPGRGIVMELLESCITSSTRSGSREANKRGKCKTLRRDRRRWTTSAGRRRLKDFAVGSVDRRELGVAALRSWKRSLYLGSTGHDRTPMVGLCITFRDRLKLKILSLKSRISHRQHQLPEFLGVDR</sequence>
<name>A0A9E7G4U2_9LILI</name>
<dbReference type="AlphaFoldDB" id="A0A9E7G4U2"/>
<protein>
    <submittedName>
        <fullName evidence="2">Uncharacterized protein</fullName>
    </submittedName>
</protein>
<feature type="compositionally biased region" description="Basic residues" evidence="1">
    <location>
        <begin position="39"/>
        <end position="49"/>
    </location>
</feature>
<organism evidence="2 3">
    <name type="scientific">Musa troglodytarum</name>
    <name type="common">fe'i banana</name>
    <dbReference type="NCBI Taxonomy" id="320322"/>
    <lineage>
        <taxon>Eukaryota</taxon>
        <taxon>Viridiplantae</taxon>
        <taxon>Streptophyta</taxon>
        <taxon>Embryophyta</taxon>
        <taxon>Tracheophyta</taxon>
        <taxon>Spermatophyta</taxon>
        <taxon>Magnoliopsida</taxon>
        <taxon>Liliopsida</taxon>
        <taxon>Zingiberales</taxon>
        <taxon>Musaceae</taxon>
        <taxon>Musa</taxon>
    </lineage>
</organism>
<reference evidence="2" key="1">
    <citation type="submission" date="2022-05" db="EMBL/GenBank/DDBJ databases">
        <title>The Musa troglodytarum L. genome provides insights into the mechanism of non-climacteric behaviour and enrichment of carotenoids.</title>
        <authorList>
            <person name="Wang J."/>
        </authorList>
    </citation>
    <scope>NUCLEOTIDE SEQUENCE</scope>
    <source>
        <tissue evidence="2">Leaf</tissue>
    </source>
</reference>
<accession>A0A9E7G4U2</accession>
<evidence type="ECO:0000256" key="1">
    <source>
        <dbReference type="SAM" id="MobiDB-lite"/>
    </source>
</evidence>